<evidence type="ECO:0000256" key="2">
    <source>
        <dbReference type="ARBA" id="ARBA00001997"/>
    </source>
</evidence>
<evidence type="ECO:0000256" key="6">
    <source>
        <dbReference type="ARBA" id="ARBA00031424"/>
    </source>
</evidence>
<sequence>MRNHWLDFMNVTQLDIAGCFLIDLPKFEDHRGAFIKTFHPSHFEGTPIAGFNLQEEFYSVSKKHVLRGLHFQGPPAAHDKMVTCLDGKVLDFFVDIRKSSNTYGKLIKIELDAERPQLLYLPKGLAHGFLTLSEQATLLYKTDHAYAPDSDKGILWSSVGLRFDELNVNELIISERDQSFPTLADYESPFE</sequence>
<dbReference type="GO" id="GO:0005829">
    <property type="term" value="C:cytosol"/>
    <property type="evidence" value="ECO:0007669"/>
    <property type="project" value="TreeGrafter"/>
</dbReference>
<dbReference type="EC" id="5.1.3.13" evidence="3"/>
<dbReference type="GO" id="GO:0008830">
    <property type="term" value="F:dTDP-4-dehydrorhamnose 3,5-epimerase activity"/>
    <property type="evidence" value="ECO:0007669"/>
    <property type="project" value="UniProtKB-EC"/>
</dbReference>
<evidence type="ECO:0000256" key="3">
    <source>
        <dbReference type="ARBA" id="ARBA00012098"/>
    </source>
</evidence>
<protein>
    <recommendedName>
        <fullName evidence="4">dTDP-4-dehydrorhamnose 3,5-epimerase</fullName>
        <ecNumber evidence="3">5.1.3.13</ecNumber>
    </recommendedName>
    <alternativeName>
        <fullName evidence="6">Thymidine diphospho-4-keto-rhamnose 3,5-epimerase</fullName>
    </alternativeName>
    <alternativeName>
        <fullName evidence="5">dTDP-4-keto-6-deoxyglucose 3,5-epimerase</fullName>
    </alternativeName>
    <alternativeName>
        <fullName evidence="7">dTDP-6-deoxy-D-xylo-4-hexulose 3,5-epimerase</fullName>
    </alternativeName>
</protein>
<proteinExistence type="predicted"/>
<evidence type="ECO:0000313" key="10">
    <source>
        <dbReference type="EMBL" id="SBT11693.1"/>
    </source>
</evidence>
<dbReference type="CDD" id="cd00438">
    <property type="entry name" value="cupin_RmlC"/>
    <property type="match status" value="1"/>
</dbReference>
<dbReference type="AlphaFoldDB" id="A0A1C3J9B1"/>
<organism evidence="10 11">
    <name type="scientific">Vibrio celticus</name>
    <dbReference type="NCBI Taxonomy" id="446372"/>
    <lineage>
        <taxon>Bacteria</taxon>
        <taxon>Pseudomonadati</taxon>
        <taxon>Pseudomonadota</taxon>
        <taxon>Gammaproteobacteria</taxon>
        <taxon>Vibrionales</taxon>
        <taxon>Vibrionaceae</taxon>
        <taxon>Vibrio</taxon>
    </lineage>
</organism>
<evidence type="ECO:0000256" key="9">
    <source>
        <dbReference type="PIRSR" id="PIRSR600888-3"/>
    </source>
</evidence>
<dbReference type="InterPro" id="IPR011051">
    <property type="entry name" value="RmlC_Cupin_sf"/>
</dbReference>
<evidence type="ECO:0000256" key="1">
    <source>
        <dbReference type="ARBA" id="ARBA00001298"/>
    </source>
</evidence>
<evidence type="ECO:0000256" key="7">
    <source>
        <dbReference type="ARBA" id="ARBA00033311"/>
    </source>
</evidence>
<gene>
    <name evidence="10" type="primary">rfbC</name>
    <name evidence="10" type="ORF">VCE7224_00409</name>
</gene>
<feature type="site" description="Participates in a stacking interaction with the thymidine ring of dTDP-4-oxo-6-deoxyglucose" evidence="9">
    <location>
        <position position="146"/>
    </location>
</feature>
<dbReference type="PANTHER" id="PTHR21047">
    <property type="entry name" value="DTDP-6-DEOXY-D-GLUCOSE-3,5 EPIMERASE"/>
    <property type="match status" value="1"/>
</dbReference>
<dbReference type="Proteomes" id="UP000092819">
    <property type="component" value="Unassembled WGS sequence"/>
</dbReference>
<dbReference type="PANTHER" id="PTHR21047:SF2">
    <property type="entry name" value="THYMIDINE DIPHOSPHO-4-KETO-RHAMNOSE 3,5-EPIMERASE"/>
    <property type="match status" value="1"/>
</dbReference>
<dbReference type="GO" id="GO:0019305">
    <property type="term" value="P:dTDP-rhamnose biosynthetic process"/>
    <property type="evidence" value="ECO:0007669"/>
    <property type="project" value="TreeGrafter"/>
</dbReference>
<comment type="catalytic activity">
    <reaction evidence="1">
        <text>dTDP-4-dehydro-6-deoxy-alpha-D-glucose = dTDP-4-dehydro-beta-L-rhamnose</text>
        <dbReference type="Rhea" id="RHEA:16969"/>
        <dbReference type="ChEBI" id="CHEBI:57649"/>
        <dbReference type="ChEBI" id="CHEBI:62830"/>
        <dbReference type="EC" id="5.1.3.13"/>
    </reaction>
</comment>
<dbReference type="InterPro" id="IPR000888">
    <property type="entry name" value="RmlC-like"/>
</dbReference>
<feature type="active site" description="Proton donor" evidence="8">
    <location>
        <position position="140"/>
    </location>
</feature>
<dbReference type="InterPro" id="IPR014710">
    <property type="entry name" value="RmlC-like_jellyroll"/>
</dbReference>
<feature type="active site" description="Proton acceptor" evidence="8">
    <location>
        <position position="70"/>
    </location>
</feature>
<dbReference type="GO" id="GO:0000271">
    <property type="term" value="P:polysaccharide biosynthetic process"/>
    <property type="evidence" value="ECO:0007669"/>
    <property type="project" value="TreeGrafter"/>
</dbReference>
<evidence type="ECO:0000256" key="4">
    <source>
        <dbReference type="ARBA" id="ARBA00019595"/>
    </source>
</evidence>
<dbReference type="Pfam" id="PF00908">
    <property type="entry name" value="dTDP_sugar_isom"/>
    <property type="match status" value="1"/>
</dbReference>
<keyword evidence="11" id="KW-1185">Reference proteome</keyword>
<name>A0A1C3J9B1_9VIBR</name>
<evidence type="ECO:0000256" key="8">
    <source>
        <dbReference type="PIRSR" id="PIRSR600888-1"/>
    </source>
</evidence>
<dbReference type="EMBL" id="FLQZ01000006">
    <property type="protein sequence ID" value="SBT11693.1"/>
    <property type="molecule type" value="Genomic_DNA"/>
</dbReference>
<evidence type="ECO:0000256" key="5">
    <source>
        <dbReference type="ARBA" id="ARBA00029758"/>
    </source>
</evidence>
<evidence type="ECO:0000313" key="11">
    <source>
        <dbReference type="Proteomes" id="UP000092819"/>
    </source>
</evidence>
<dbReference type="SUPFAM" id="SSF51182">
    <property type="entry name" value="RmlC-like cupins"/>
    <property type="match status" value="1"/>
</dbReference>
<dbReference type="Gene3D" id="2.60.120.10">
    <property type="entry name" value="Jelly Rolls"/>
    <property type="match status" value="1"/>
</dbReference>
<accession>A0A1C3J9B1</accession>
<reference evidence="11" key="1">
    <citation type="submission" date="2016-06" db="EMBL/GenBank/DDBJ databases">
        <authorList>
            <person name="Rodrigo-Torres L."/>
            <person name="Arahal D.R."/>
        </authorList>
    </citation>
    <scope>NUCLEOTIDE SEQUENCE [LARGE SCALE GENOMIC DNA]</scope>
    <source>
        <strain evidence="11">CECT 7224</strain>
    </source>
</reference>
<comment type="function">
    <text evidence="2">Catalyzes the epimerization of the C3' and C5'positions of dTDP-6-deoxy-D-xylo-4-hexulose, forming dTDP-6-deoxy-L-lyxo-4-hexulose.</text>
</comment>
<dbReference type="RefSeq" id="WP_206377680.1">
    <property type="nucleotide sequence ID" value="NZ_AP025463.1"/>
</dbReference>
<keyword evidence="10" id="KW-0413">Isomerase</keyword>